<dbReference type="Gene3D" id="1.10.3130.10">
    <property type="entry name" value="serine acetyltransferase, domain 1"/>
    <property type="match status" value="1"/>
</dbReference>
<keyword evidence="7 11" id="KW-0808">Transferase</keyword>
<dbReference type="NCBIfam" id="TIGR01172">
    <property type="entry name" value="cysE"/>
    <property type="match status" value="1"/>
</dbReference>
<organism evidence="14">
    <name type="scientific">candidate division TA06 bacterium ADurb.Bin417</name>
    <dbReference type="NCBI Taxonomy" id="1852828"/>
    <lineage>
        <taxon>Bacteria</taxon>
        <taxon>Bacteria division TA06</taxon>
    </lineage>
</organism>
<keyword evidence="5" id="KW-0963">Cytoplasm</keyword>
<comment type="similarity">
    <text evidence="2 11">Belongs to the transferase hexapeptide repeat family.</text>
</comment>
<evidence type="ECO:0000256" key="2">
    <source>
        <dbReference type="ARBA" id="ARBA00007274"/>
    </source>
</evidence>
<dbReference type="GO" id="GO:0009001">
    <property type="term" value="F:serine O-acetyltransferase activity"/>
    <property type="evidence" value="ECO:0007669"/>
    <property type="project" value="UniProtKB-EC"/>
</dbReference>
<dbReference type="InterPro" id="IPR042122">
    <property type="entry name" value="Ser_AcTrfase_N_sf"/>
</dbReference>
<comment type="subcellular location">
    <subcellularLocation>
        <location evidence="1">Cytoplasm</location>
    </subcellularLocation>
</comment>
<dbReference type="FunFam" id="1.10.3130.10:FF:000002">
    <property type="entry name" value="Serine acetyltransferase"/>
    <property type="match status" value="1"/>
</dbReference>
<dbReference type="UniPathway" id="UPA00136">
    <property type="reaction ID" value="UER00199"/>
</dbReference>
<dbReference type="PANTHER" id="PTHR42811">
    <property type="entry name" value="SERINE ACETYLTRANSFERASE"/>
    <property type="match status" value="1"/>
</dbReference>
<dbReference type="SUPFAM" id="SSF51161">
    <property type="entry name" value="Trimeric LpxA-like enzymes"/>
    <property type="match status" value="1"/>
</dbReference>
<dbReference type="InterPro" id="IPR005881">
    <property type="entry name" value="Ser_O-AcTrfase"/>
</dbReference>
<name>A0A1V5MEH0_UNCT6</name>
<evidence type="ECO:0000256" key="4">
    <source>
        <dbReference type="ARBA" id="ARBA00018522"/>
    </source>
</evidence>
<gene>
    <name evidence="14" type="primary">cysE</name>
    <name evidence="14" type="ORF">BWY73_01050</name>
</gene>
<dbReference type="PROSITE" id="PS00101">
    <property type="entry name" value="HEXAPEP_TRANSFERASES"/>
    <property type="match status" value="1"/>
</dbReference>
<dbReference type="InterPro" id="IPR053376">
    <property type="entry name" value="Serine_acetyltransferase"/>
</dbReference>
<proteinExistence type="inferred from homology"/>
<evidence type="ECO:0000256" key="11">
    <source>
        <dbReference type="PIRNR" id="PIRNR000441"/>
    </source>
</evidence>
<evidence type="ECO:0000256" key="5">
    <source>
        <dbReference type="ARBA" id="ARBA00022490"/>
    </source>
</evidence>
<dbReference type="Gene3D" id="2.160.10.10">
    <property type="entry name" value="Hexapeptide repeat proteins"/>
    <property type="match status" value="1"/>
</dbReference>
<dbReference type="GO" id="GO:0006535">
    <property type="term" value="P:cysteine biosynthetic process from serine"/>
    <property type="evidence" value="ECO:0007669"/>
    <property type="project" value="InterPro"/>
</dbReference>
<dbReference type="GO" id="GO:0005737">
    <property type="term" value="C:cytoplasm"/>
    <property type="evidence" value="ECO:0007669"/>
    <property type="project" value="UniProtKB-SubCell"/>
</dbReference>
<keyword evidence="6" id="KW-0028">Amino-acid biosynthesis</keyword>
<evidence type="ECO:0000256" key="6">
    <source>
        <dbReference type="ARBA" id="ARBA00022605"/>
    </source>
</evidence>
<dbReference type="FunFam" id="2.160.10.10:FF:000007">
    <property type="entry name" value="Serine acetyltransferase"/>
    <property type="match status" value="1"/>
</dbReference>
<dbReference type="Pfam" id="PF06426">
    <property type="entry name" value="SATase_N"/>
    <property type="match status" value="1"/>
</dbReference>
<reference evidence="14" key="1">
    <citation type="submission" date="2017-02" db="EMBL/GenBank/DDBJ databases">
        <title>Delving into the versatile metabolic prowess of the omnipresent phylum Bacteroidetes.</title>
        <authorList>
            <person name="Nobu M.K."/>
            <person name="Mei R."/>
            <person name="Narihiro T."/>
            <person name="Kuroda K."/>
            <person name="Liu W.-T."/>
        </authorList>
    </citation>
    <scope>NUCLEOTIDE SEQUENCE</scope>
    <source>
        <strain evidence="14">ADurb.Bin417</strain>
    </source>
</reference>
<dbReference type="EMBL" id="MWAK01000163">
    <property type="protein sequence ID" value="OPZ91586.1"/>
    <property type="molecule type" value="Genomic_DNA"/>
</dbReference>
<feature type="coiled-coil region" evidence="12">
    <location>
        <begin position="191"/>
        <end position="218"/>
    </location>
</feature>
<protein>
    <recommendedName>
        <fullName evidence="4 11">Serine acetyltransferase</fullName>
        <ecNumber evidence="3 11">2.3.1.30</ecNumber>
    </recommendedName>
</protein>
<sequence length="224" mass="24721">MLQGVREDIRSVFARDPAARSLVEVLLCYPGLHAVWLHRVAHFFWRTGSRTFARLISHFNRFLTGIEIHPGARIGRRFFIDHGMGVVIGETTEVGDDVLLYQGVVLGGTSLVKKKRHPTLGNRVVVGTGAAVLGPINIGDGVLIGAGSVVIKNVPEGVTVVGIPARVVGEHRKLPIDLEHGKLPDPFAEPLRLLFRECSRLHERVQSLEAELARLKQEETRTEK</sequence>
<comment type="catalytic activity">
    <reaction evidence="10 11">
        <text>L-serine + acetyl-CoA = O-acetyl-L-serine + CoA</text>
        <dbReference type="Rhea" id="RHEA:24560"/>
        <dbReference type="ChEBI" id="CHEBI:33384"/>
        <dbReference type="ChEBI" id="CHEBI:57287"/>
        <dbReference type="ChEBI" id="CHEBI:57288"/>
        <dbReference type="ChEBI" id="CHEBI:58340"/>
        <dbReference type="EC" id="2.3.1.30"/>
    </reaction>
</comment>
<dbReference type="NCBIfam" id="NF041874">
    <property type="entry name" value="EPS_EpsC"/>
    <property type="match status" value="1"/>
</dbReference>
<dbReference type="PIRSF" id="PIRSF000441">
    <property type="entry name" value="CysE"/>
    <property type="match status" value="1"/>
</dbReference>
<keyword evidence="9 11" id="KW-0012">Acyltransferase</keyword>
<dbReference type="AlphaFoldDB" id="A0A1V5MEH0"/>
<evidence type="ECO:0000256" key="9">
    <source>
        <dbReference type="ARBA" id="ARBA00023315"/>
    </source>
</evidence>
<evidence type="ECO:0000256" key="1">
    <source>
        <dbReference type="ARBA" id="ARBA00004496"/>
    </source>
</evidence>
<evidence type="ECO:0000256" key="12">
    <source>
        <dbReference type="SAM" id="Coils"/>
    </source>
</evidence>
<dbReference type="EC" id="2.3.1.30" evidence="3 11"/>
<evidence type="ECO:0000259" key="13">
    <source>
        <dbReference type="Pfam" id="PF06426"/>
    </source>
</evidence>
<dbReference type="Proteomes" id="UP000485484">
    <property type="component" value="Unassembled WGS sequence"/>
</dbReference>
<keyword evidence="12" id="KW-0175">Coiled coil</keyword>
<evidence type="ECO:0000313" key="14">
    <source>
        <dbReference type="EMBL" id="OPZ91586.1"/>
    </source>
</evidence>
<evidence type="ECO:0000256" key="3">
    <source>
        <dbReference type="ARBA" id="ARBA00013266"/>
    </source>
</evidence>
<dbReference type="InterPro" id="IPR011004">
    <property type="entry name" value="Trimer_LpxA-like_sf"/>
</dbReference>
<keyword evidence="8" id="KW-0677">Repeat</keyword>
<dbReference type="InterPro" id="IPR045304">
    <property type="entry name" value="LbH_SAT"/>
</dbReference>
<evidence type="ECO:0000256" key="10">
    <source>
        <dbReference type="ARBA" id="ARBA00049486"/>
    </source>
</evidence>
<evidence type="ECO:0000256" key="8">
    <source>
        <dbReference type="ARBA" id="ARBA00022737"/>
    </source>
</evidence>
<evidence type="ECO:0000256" key="7">
    <source>
        <dbReference type="ARBA" id="ARBA00022679"/>
    </source>
</evidence>
<dbReference type="InterPro" id="IPR018357">
    <property type="entry name" value="Hexapep_transf_CS"/>
</dbReference>
<accession>A0A1V5MEH0</accession>
<dbReference type="InterPro" id="IPR010493">
    <property type="entry name" value="Ser_AcTrfase_N"/>
</dbReference>
<comment type="caution">
    <text evidence="14">The sequence shown here is derived from an EMBL/GenBank/DDBJ whole genome shotgun (WGS) entry which is preliminary data.</text>
</comment>
<dbReference type="CDD" id="cd03354">
    <property type="entry name" value="LbH_SAT"/>
    <property type="match status" value="1"/>
</dbReference>
<feature type="domain" description="Serine acetyltransferase N-terminal" evidence="13">
    <location>
        <begin position="3"/>
        <end position="35"/>
    </location>
</feature>